<feature type="signal peptide" evidence="2">
    <location>
        <begin position="1"/>
        <end position="26"/>
    </location>
</feature>
<dbReference type="SUPFAM" id="SSF49265">
    <property type="entry name" value="Fibronectin type III"/>
    <property type="match status" value="3"/>
</dbReference>
<accession>A0A0T6BB26</accession>
<dbReference type="AlphaFoldDB" id="A0A0T6BB26"/>
<dbReference type="Pfam" id="PF00041">
    <property type="entry name" value="fn3"/>
    <property type="match status" value="2"/>
</dbReference>
<sequence>MDKSFLHIKVISIYLLISAVCRVSYSCSGFPGKGLTYPIGDIFIEYNTSTPLEITCTITDEKLINSKGNISSYLAFERSKSRIPADNIIRLNETSIKLVERNLKKMNEFYSCVLDGNIICLNNVAVGTAPQEVHDFSCIAYNYENMTCSWTPSENYIPTNYTLSYTFPHLRPGNRITYCNVTDDLPTLKKKCFWDLNTQPHYRQVHELYNFTLKAVNRYGTREQVFLFYHFKNILSNPPENLSCINSTTSSLFLYWKVPNSIVPIPTGLEHRILYQCRFGPKIWQNGGMFTTDEKREVFYNLTGLKYPHDYCDIRVAIRVRGADEERMWSANSSIAELTSSTIPGTPPNVNIGSFQTDIASLDRDIYVYWQQVPIEMRNGEYFTYDVIAVHESSKEPPYTTSYNKSITNSYAKFPGMSVYSSYKFIIRSKNSEGYSKKSVVVKVPPNNELLGEPVMFTKVAFDNGFYKLSWEEPKTGAQYVENYTLFWCGNEKDRPYQCNGYLNWIVVPATTREYNITVKEEYTTQFAISANNGSSSSGMVWATCTLIHNNKLISKIKEVWINRVGSTFIELGWKLDCADRSDNVAGYVIYYCPRAKEPGCVRRMNTTISNPNALSGKITDLIPYTTYMLTVSVMNTHGSESLESDPLYNTTYEDVPTEPYDLEAVNITNSSISITWQPPLKINGHLRNYHIYFNNNVTRTEDNSTYYELKNLRSDTVYNISVSACTLQCSNRSTHLILSTNTGRKKFMHLFGSSILISL</sequence>
<proteinExistence type="predicted"/>
<evidence type="ECO:0000313" key="4">
    <source>
        <dbReference type="EMBL" id="KRT84462.1"/>
    </source>
</evidence>
<evidence type="ECO:0000256" key="2">
    <source>
        <dbReference type="SAM" id="SignalP"/>
    </source>
</evidence>
<comment type="caution">
    <text evidence="4">The sequence shown here is derived from an EMBL/GenBank/DDBJ whole genome shotgun (WGS) entry which is preliminary data.</text>
</comment>
<protein>
    <submittedName>
        <fullName evidence="4">Fibronectin domain-containing protein</fullName>
    </submittedName>
</protein>
<evidence type="ECO:0000259" key="3">
    <source>
        <dbReference type="PROSITE" id="PS50853"/>
    </source>
</evidence>
<dbReference type="PANTHER" id="PTHR46708:SF2">
    <property type="entry name" value="FIBRONECTIN TYPE-III DOMAIN-CONTAINING PROTEIN"/>
    <property type="match status" value="1"/>
</dbReference>
<dbReference type="Pfam" id="PF25552">
    <property type="entry name" value="LIFR_D4"/>
    <property type="match status" value="1"/>
</dbReference>
<dbReference type="InterPro" id="IPR036116">
    <property type="entry name" value="FN3_sf"/>
</dbReference>
<keyword evidence="2" id="KW-0732">Signal</keyword>
<evidence type="ECO:0000256" key="1">
    <source>
        <dbReference type="ARBA" id="ARBA00022737"/>
    </source>
</evidence>
<dbReference type="PROSITE" id="PS50853">
    <property type="entry name" value="FN3"/>
    <property type="match status" value="2"/>
</dbReference>
<dbReference type="SMART" id="SM00060">
    <property type="entry name" value="FN3"/>
    <property type="match status" value="5"/>
</dbReference>
<reference evidence="4 5" key="1">
    <citation type="submission" date="2015-09" db="EMBL/GenBank/DDBJ databases">
        <title>Draft genome of the scarab beetle Oryctes borbonicus.</title>
        <authorList>
            <person name="Meyer J.M."/>
            <person name="Markov G.V."/>
            <person name="Baskaran P."/>
            <person name="Herrmann M."/>
            <person name="Sommer R.J."/>
            <person name="Roedelsperger C."/>
        </authorList>
    </citation>
    <scope>NUCLEOTIDE SEQUENCE [LARGE SCALE GENOMIC DNA]</scope>
    <source>
        <strain evidence="4">OB123</strain>
        <tissue evidence="4">Whole animal</tissue>
    </source>
</reference>
<gene>
    <name evidence="4" type="ORF">AMK59_900</name>
</gene>
<dbReference type="OrthoDB" id="6381660at2759"/>
<dbReference type="CDD" id="cd00063">
    <property type="entry name" value="FN3"/>
    <property type="match status" value="3"/>
</dbReference>
<dbReference type="Gene3D" id="2.60.40.10">
    <property type="entry name" value="Immunoglobulins"/>
    <property type="match status" value="4"/>
</dbReference>
<name>A0A0T6BB26_9SCAR</name>
<dbReference type="InterPro" id="IPR013783">
    <property type="entry name" value="Ig-like_fold"/>
</dbReference>
<dbReference type="PANTHER" id="PTHR46708">
    <property type="entry name" value="TENASCIN"/>
    <property type="match status" value="1"/>
</dbReference>
<feature type="domain" description="Fibronectin type-III" evidence="3">
    <location>
        <begin position="659"/>
        <end position="744"/>
    </location>
</feature>
<organism evidence="4 5">
    <name type="scientific">Oryctes borbonicus</name>
    <dbReference type="NCBI Taxonomy" id="1629725"/>
    <lineage>
        <taxon>Eukaryota</taxon>
        <taxon>Metazoa</taxon>
        <taxon>Ecdysozoa</taxon>
        <taxon>Arthropoda</taxon>
        <taxon>Hexapoda</taxon>
        <taxon>Insecta</taxon>
        <taxon>Pterygota</taxon>
        <taxon>Neoptera</taxon>
        <taxon>Endopterygota</taxon>
        <taxon>Coleoptera</taxon>
        <taxon>Polyphaga</taxon>
        <taxon>Scarabaeiformia</taxon>
        <taxon>Scarabaeidae</taxon>
        <taxon>Dynastinae</taxon>
        <taxon>Oryctes</taxon>
    </lineage>
</organism>
<dbReference type="EMBL" id="LJIG01002478">
    <property type="protein sequence ID" value="KRT84462.1"/>
    <property type="molecule type" value="Genomic_DNA"/>
</dbReference>
<dbReference type="InterPro" id="IPR003961">
    <property type="entry name" value="FN3_dom"/>
</dbReference>
<dbReference type="InterPro" id="IPR050991">
    <property type="entry name" value="ECM_Regulatory_Proteins"/>
</dbReference>
<feature type="domain" description="Fibronectin type-III" evidence="3">
    <location>
        <begin position="556"/>
        <end position="655"/>
    </location>
</feature>
<keyword evidence="1" id="KW-0677">Repeat</keyword>
<dbReference type="Proteomes" id="UP000051574">
    <property type="component" value="Unassembled WGS sequence"/>
</dbReference>
<keyword evidence="5" id="KW-1185">Reference proteome</keyword>
<feature type="chain" id="PRO_5006668528" evidence="2">
    <location>
        <begin position="27"/>
        <end position="760"/>
    </location>
</feature>
<evidence type="ECO:0000313" key="5">
    <source>
        <dbReference type="Proteomes" id="UP000051574"/>
    </source>
</evidence>